<gene>
    <name evidence="7" type="ORF">DYB37_005547</name>
</gene>
<dbReference type="InterPro" id="IPR022683">
    <property type="entry name" value="Calpain_III"/>
</dbReference>
<dbReference type="GO" id="GO:0004198">
    <property type="term" value="F:calcium-dependent cysteine-type endopeptidase activity"/>
    <property type="evidence" value="ECO:0007669"/>
    <property type="project" value="InterPro"/>
</dbReference>
<dbReference type="InterPro" id="IPR001300">
    <property type="entry name" value="Peptidase_C2_calpain_cat"/>
</dbReference>
<evidence type="ECO:0000256" key="4">
    <source>
        <dbReference type="PROSITE-ProRule" id="PRU00239"/>
    </source>
</evidence>
<proteinExistence type="predicted"/>
<evidence type="ECO:0000256" key="1">
    <source>
        <dbReference type="ARBA" id="ARBA00022670"/>
    </source>
</evidence>
<dbReference type="InterPro" id="IPR038765">
    <property type="entry name" value="Papain-like_cys_pep_sf"/>
</dbReference>
<evidence type="ECO:0000256" key="5">
    <source>
        <dbReference type="SAM" id="MobiDB-lite"/>
    </source>
</evidence>
<keyword evidence="3" id="KW-0788">Thiol protease</keyword>
<organism evidence="7 8">
    <name type="scientific">Aphanomyces astaci</name>
    <name type="common">Crayfish plague agent</name>
    <dbReference type="NCBI Taxonomy" id="112090"/>
    <lineage>
        <taxon>Eukaryota</taxon>
        <taxon>Sar</taxon>
        <taxon>Stramenopiles</taxon>
        <taxon>Oomycota</taxon>
        <taxon>Saprolegniomycetes</taxon>
        <taxon>Saprolegniales</taxon>
        <taxon>Verrucalvaceae</taxon>
        <taxon>Aphanomyces</taxon>
    </lineage>
</organism>
<dbReference type="InterPro" id="IPR051297">
    <property type="entry name" value="PalB/RIM13"/>
</dbReference>
<comment type="caution">
    <text evidence="7">The sequence shown here is derived from an EMBL/GenBank/DDBJ whole genome shotgun (WGS) entry which is preliminary data.</text>
</comment>
<dbReference type="VEuPathDB" id="FungiDB:H257_11721"/>
<keyword evidence="2" id="KW-0378">Hydrolase</keyword>
<dbReference type="Gene3D" id="2.60.120.380">
    <property type="match status" value="3"/>
</dbReference>
<evidence type="ECO:0000259" key="6">
    <source>
        <dbReference type="PROSITE" id="PS50203"/>
    </source>
</evidence>
<dbReference type="PANTHER" id="PTHR46143:SF1">
    <property type="entry name" value="CALPAIN-7"/>
    <property type="match status" value="1"/>
</dbReference>
<dbReference type="InterPro" id="IPR036181">
    <property type="entry name" value="MIT_dom_sf"/>
</dbReference>
<accession>A0A3R6YU18</accession>
<dbReference type="Gene3D" id="3.90.70.10">
    <property type="entry name" value="Cysteine proteinases"/>
    <property type="match status" value="1"/>
</dbReference>
<dbReference type="AlphaFoldDB" id="A0A3R6YU18"/>
<protein>
    <recommendedName>
        <fullName evidence="6">Calpain catalytic domain-containing protein</fullName>
    </recommendedName>
</protein>
<dbReference type="Proteomes" id="UP000285430">
    <property type="component" value="Unassembled WGS sequence"/>
</dbReference>
<feature type="domain" description="Calpain catalytic" evidence="6">
    <location>
        <begin position="374"/>
        <end position="542"/>
    </location>
</feature>
<dbReference type="EMBL" id="QUTH01002701">
    <property type="protein sequence ID" value="RHZ24378.1"/>
    <property type="molecule type" value="Genomic_DNA"/>
</dbReference>
<dbReference type="SMART" id="SM00720">
    <property type="entry name" value="calpain_III"/>
    <property type="match status" value="1"/>
</dbReference>
<dbReference type="SUPFAM" id="SSF116846">
    <property type="entry name" value="MIT domain"/>
    <property type="match status" value="2"/>
</dbReference>
<name>A0A3R6YU18_APHAT</name>
<feature type="region of interest" description="Disordered" evidence="5">
    <location>
        <begin position="217"/>
        <end position="254"/>
    </location>
</feature>
<reference evidence="7 8" key="1">
    <citation type="submission" date="2018-08" db="EMBL/GenBank/DDBJ databases">
        <title>Aphanomyces genome sequencing and annotation.</title>
        <authorList>
            <person name="Minardi D."/>
            <person name="Oidtmann B."/>
            <person name="Van Der Giezen M."/>
            <person name="Studholme D.J."/>
        </authorList>
    </citation>
    <scope>NUCLEOTIDE SEQUENCE [LARGE SCALE GENOMIC DNA]</scope>
    <source>
        <strain evidence="7 8">Da</strain>
    </source>
</reference>
<dbReference type="SMART" id="SM00230">
    <property type="entry name" value="CysPc"/>
    <property type="match status" value="1"/>
</dbReference>
<feature type="compositionally biased region" description="Low complexity" evidence="5">
    <location>
        <begin position="220"/>
        <end position="250"/>
    </location>
</feature>
<evidence type="ECO:0000313" key="7">
    <source>
        <dbReference type="EMBL" id="RHZ24378.1"/>
    </source>
</evidence>
<dbReference type="PROSITE" id="PS50203">
    <property type="entry name" value="CALPAIN_CAT"/>
    <property type="match status" value="1"/>
</dbReference>
<keyword evidence="1" id="KW-0645">Protease</keyword>
<dbReference type="PANTHER" id="PTHR46143">
    <property type="entry name" value="CALPAIN-7"/>
    <property type="match status" value="1"/>
</dbReference>
<comment type="caution">
    <text evidence="4">Lacks conserved residue(s) required for the propagation of feature annotation.</text>
</comment>
<dbReference type="Pfam" id="PF00648">
    <property type="entry name" value="Peptidase_C2"/>
    <property type="match status" value="1"/>
</dbReference>
<evidence type="ECO:0000313" key="8">
    <source>
        <dbReference type="Proteomes" id="UP000285430"/>
    </source>
</evidence>
<dbReference type="GO" id="GO:0006508">
    <property type="term" value="P:proteolysis"/>
    <property type="evidence" value="ECO:0007669"/>
    <property type="project" value="UniProtKB-KW"/>
</dbReference>
<sequence length="864" mass="96549">MSRVTVLYEQAFKAAEDGHAAESENDRPSAIQSFEQAVQLFSRLAMVETSTKRTLLEEHIRGFQQRIQDLRGAETKDDHDDAAAAAPTTELVLPSPSTGVLPVSTGSSCRASDADDDLHGDIRWQNASRLEQVAQSTEVDGDLSVSIDLYMKSADELLEVDKNLSDAFLCQRVRTKVESIIDRITALKERHDLDMEDDLLMEEDLLMEVALGPENMKLKQPSQPSQQLHPPLPQHANPNQFASSPSSTYLTPPPHAKYTAEEVDVLRRSSVINGRLFQPWMDSDTHVDVAADSLFVDPDGFLAMSPKQLDKLAKWSRPSDYGTNAPRMVSQISPYAIVQDVVTDCSFVASLCITAAYELRFHKQLITNIIYPQVSIVEKAYLKVNGGYDFPGSNSGIDLFALTGWIPESLAFGDQSQSSSDIIWQRLMSAHNFGDCLITIATDDMPKPAKRVGLVPSHAYAVLNVVETSNRLRLLLVKNPWNRKRWRGPFGMDDRDRWTDDLQRELNFDWHAARQSDDDGLFWIDFASVQVHFSALFLNWNPDLFRFRYTVHKHWPVDVGPQNDTYNLGYNPQYRLTFFNPDRHTKVHPLSLSVWILLSRHVTAAAVDTPQQFLTLHVFKQAHRVFYPNHAFTRGTYSNNPHALTCVDIQLTADESETTFVLVASQFEKLAPLDYTLSVFSTDGPFELTDAPETPPHRINLMDAWTSATAGGCPKHATFLDNPQYQLVVESFMERMLLTLEAPVDLAINLRLVGGDGQRVGSVSKKSLRGQSGEYRPGFCYLDLDAVEAGLPSGQLPDATANPTTAFLTSAKGAYTNSTCGVRTPLAHVPPGYYLVIPSTFEPRRGDFDLHGYANLPVTTSRLR</sequence>
<dbReference type="Gene3D" id="1.20.58.80">
    <property type="entry name" value="Phosphotransferase system, lactose/cellobiose-type IIA subunit"/>
    <property type="match status" value="1"/>
</dbReference>
<evidence type="ECO:0000256" key="2">
    <source>
        <dbReference type="ARBA" id="ARBA00022801"/>
    </source>
</evidence>
<dbReference type="SUPFAM" id="SSF49758">
    <property type="entry name" value="Calpain large subunit, middle domain (domain III)"/>
    <property type="match status" value="2"/>
</dbReference>
<dbReference type="InterPro" id="IPR036213">
    <property type="entry name" value="Calpain_III_sf"/>
</dbReference>
<dbReference type="SUPFAM" id="SSF54001">
    <property type="entry name" value="Cysteine proteinases"/>
    <property type="match status" value="1"/>
</dbReference>
<evidence type="ECO:0000256" key="3">
    <source>
        <dbReference type="ARBA" id="ARBA00022807"/>
    </source>
</evidence>